<feature type="region of interest" description="Disordered" evidence="1">
    <location>
        <begin position="1"/>
        <end position="45"/>
    </location>
</feature>
<protein>
    <submittedName>
        <fullName evidence="2">Uncharacterized protein</fullName>
    </submittedName>
</protein>
<dbReference type="EMBL" id="BMPD01000012">
    <property type="protein sequence ID" value="GGK84556.1"/>
    <property type="molecule type" value="Genomic_DNA"/>
</dbReference>
<evidence type="ECO:0000313" key="3">
    <source>
        <dbReference type="Proteomes" id="UP000614221"/>
    </source>
</evidence>
<feature type="compositionally biased region" description="Polar residues" evidence="1">
    <location>
        <begin position="1"/>
        <end position="11"/>
    </location>
</feature>
<proteinExistence type="predicted"/>
<reference evidence="2" key="2">
    <citation type="submission" date="2020-09" db="EMBL/GenBank/DDBJ databases">
        <authorList>
            <person name="Sun Q."/>
            <person name="Ohkuma M."/>
        </authorList>
    </citation>
    <scope>NUCLEOTIDE SEQUENCE</scope>
    <source>
        <strain evidence="2">JCM 19018</strain>
    </source>
</reference>
<feature type="compositionally biased region" description="Basic and acidic residues" evidence="1">
    <location>
        <begin position="101"/>
        <end position="117"/>
    </location>
</feature>
<evidence type="ECO:0000313" key="2">
    <source>
        <dbReference type="EMBL" id="GGK84556.1"/>
    </source>
</evidence>
<dbReference type="Proteomes" id="UP000614221">
    <property type="component" value="Unassembled WGS sequence"/>
</dbReference>
<feature type="region of interest" description="Disordered" evidence="1">
    <location>
        <begin position="101"/>
        <end position="132"/>
    </location>
</feature>
<gene>
    <name evidence="2" type="ORF">GCM10009067_40910</name>
</gene>
<comment type="caution">
    <text evidence="2">The sequence shown here is derived from an EMBL/GenBank/DDBJ whole genome shotgun (WGS) entry which is preliminary data.</text>
</comment>
<name>A0A830EQB4_9EURY</name>
<reference evidence="2" key="1">
    <citation type="journal article" date="2014" name="Int. J. Syst. Evol. Microbiol.">
        <title>Complete genome sequence of Corynebacterium casei LMG S-19264T (=DSM 44701T), isolated from a smear-ripened cheese.</title>
        <authorList>
            <consortium name="US DOE Joint Genome Institute (JGI-PGF)"/>
            <person name="Walter F."/>
            <person name="Albersmeier A."/>
            <person name="Kalinowski J."/>
            <person name="Ruckert C."/>
        </authorList>
    </citation>
    <scope>NUCLEOTIDE SEQUENCE</scope>
    <source>
        <strain evidence="2">JCM 19018</strain>
    </source>
</reference>
<accession>A0A830EQB4</accession>
<feature type="compositionally biased region" description="Polar residues" evidence="1">
    <location>
        <begin position="29"/>
        <end position="39"/>
    </location>
</feature>
<organism evidence="2 3">
    <name type="scientific">Haloarcula sebkhae</name>
    <dbReference type="NCBI Taxonomy" id="932660"/>
    <lineage>
        <taxon>Archaea</taxon>
        <taxon>Methanobacteriati</taxon>
        <taxon>Methanobacteriota</taxon>
        <taxon>Stenosarchaea group</taxon>
        <taxon>Halobacteria</taxon>
        <taxon>Halobacteriales</taxon>
        <taxon>Haloarculaceae</taxon>
        <taxon>Haloarcula</taxon>
    </lineage>
</organism>
<evidence type="ECO:0000256" key="1">
    <source>
        <dbReference type="SAM" id="MobiDB-lite"/>
    </source>
</evidence>
<sequence>MRDLSGSNRLLKSSHRGWGPADPVAYGTMTETTKPQNDTAQERQERRLRAAKRLLTNADTDAAVVEYCRAVLDPPGYERSHTQARLDACAARLALAQTDTTTKRTREARRVLPDRQRRPSMSRHRPASLDGRPLENATVSITRARNEALCTEYRRRVTVSNSAEYGHARGLRLNTTVCPHHCHGGESA</sequence>
<dbReference type="AlphaFoldDB" id="A0A830EQB4"/>